<dbReference type="PIRSF" id="PIRSF020606">
    <property type="entry name" value="UCP020606"/>
    <property type="match status" value="1"/>
</dbReference>
<gene>
    <name evidence="2" type="ORF">AVW16_13800</name>
</gene>
<dbReference type="InterPro" id="IPR058534">
    <property type="entry name" value="YjdF"/>
</dbReference>
<dbReference type="InterPro" id="IPR014509">
    <property type="entry name" value="YjdF-like"/>
</dbReference>
<dbReference type="EMBL" id="LQQU01000038">
    <property type="protein sequence ID" value="KZE28375.1"/>
    <property type="molecule type" value="Genomic_DNA"/>
</dbReference>
<dbReference type="AlphaFoldDB" id="A0A161R341"/>
<dbReference type="Pfam" id="PF09997">
    <property type="entry name" value="DUF2238"/>
    <property type="match status" value="1"/>
</dbReference>
<sequence length="212" mass="23314">MTGAKAEAGTIRRPWLPFGAVAVFAVWSAIGPADVPTWWMESLPALIGLPLVLWLWPRFAWTPLAVALMALHAVVLLLGAHYTYAETPLGFWMQDVLGTARNPYDRLGHLMQGFAPAILAREVLSRRLGLRGGWLAFLVLCFCQALSSCYELLEWGSAELFGDGAVAFLGTQGDPWDAQWDMFTCLIGAGLALSTLGRWHNRQLARLTGRAF</sequence>
<keyword evidence="1" id="KW-0472">Membrane</keyword>
<keyword evidence="1" id="KW-1133">Transmembrane helix</keyword>
<keyword evidence="1" id="KW-0812">Transmembrane</keyword>
<feature type="transmembrane region" description="Helical" evidence="1">
    <location>
        <begin position="64"/>
        <end position="84"/>
    </location>
</feature>
<feature type="transmembrane region" description="Helical" evidence="1">
    <location>
        <begin position="178"/>
        <end position="196"/>
    </location>
</feature>
<organism evidence="2 3">
    <name type="scientific">Crenobacter luteus</name>
    <dbReference type="NCBI Taxonomy" id="1452487"/>
    <lineage>
        <taxon>Bacteria</taxon>
        <taxon>Pseudomonadati</taxon>
        <taxon>Pseudomonadota</taxon>
        <taxon>Betaproteobacteria</taxon>
        <taxon>Neisseriales</taxon>
        <taxon>Neisseriaceae</taxon>
        <taxon>Crenobacter</taxon>
    </lineage>
</organism>
<feature type="transmembrane region" description="Helical" evidence="1">
    <location>
        <begin position="38"/>
        <end position="57"/>
    </location>
</feature>
<proteinExistence type="predicted"/>
<dbReference type="STRING" id="1452487.AVW16_13800"/>
<comment type="caution">
    <text evidence="2">The sequence shown here is derived from an EMBL/GenBank/DDBJ whole genome shotgun (WGS) entry which is preliminary data.</text>
</comment>
<evidence type="ECO:0000313" key="3">
    <source>
        <dbReference type="Proteomes" id="UP000076625"/>
    </source>
</evidence>
<reference evidence="3" key="1">
    <citation type="submission" date="2016-01" db="EMBL/GenBank/DDBJ databases">
        <title>Draft genome of Chromobacterium sp. F49.</title>
        <authorList>
            <person name="Hong K.W."/>
        </authorList>
    </citation>
    <scope>NUCLEOTIDE SEQUENCE [LARGE SCALE GENOMIC DNA]</scope>
    <source>
        <strain evidence="3">CN10</strain>
    </source>
</reference>
<dbReference type="RefSeq" id="WP_066613919.1">
    <property type="nucleotide sequence ID" value="NZ_LQQU01000038.1"/>
</dbReference>
<evidence type="ECO:0008006" key="4">
    <source>
        <dbReference type="Google" id="ProtNLM"/>
    </source>
</evidence>
<evidence type="ECO:0000313" key="2">
    <source>
        <dbReference type="EMBL" id="KZE28375.1"/>
    </source>
</evidence>
<protein>
    <recommendedName>
        <fullName evidence="4">DUF2238 domain-containing protein</fullName>
    </recommendedName>
</protein>
<evidence type="ECO:0000256" key="1">
    <source>
        <dbReference type="SAM" id="Phobius"/>
    </source>
</evidence>
<name>A0A161R341_9NEIS</name>
<dbReference type="Proteomes" id="UP000076625">
    <property type="component" value="Unassembled WGS sequence"/>
</dbReference>
<feature type="transmembrane region" description="Helical" evidence="1">
    <location>
        <begin position="15"/>
        <end position="32"/>
    </location>
</feature>
<accession>A0A161R341</accession>
<keyword evidence="3" id="KW-1185">Reference proteome</keyword>
<dbReference type="OrthoDB" id="9786473at2"/>